<dbReference type="PANTHER" id="PTHR11851:SF224">
    <property type="entry name" value="PROCESSING PROTEASE"/>
    <property type="match status" value="1"/>
</dbReference>
<dbReference type="GO" id="GO:0006508">
    <property type="term" value="P:proteolysis"/>
    <property type="evidence" value="ECO:0007669"/>
    <property type="project" value="UniProtKB-KW"/>
</dbReference>
<evidence type="ECO:0000313" key="3">
    <source>
        <dbReference type="EMBL" id="MBB6209839.1"/>
    </source>
</evidence>
<dbReference type="GO" id="GO:0008233">
    <property type="term" value="F:peptidase activity"/>
    <property type="evidence" value="ECO:0007669"/>
    <property type="project" value="UniProtKB-KW"/>
</dbReference>
<dbReference type="GO" id="GO:0046872">
    <property type="term" value="F:metal ion binding"/>
    <property type="evidence" value="ECO:0007669"/>
    <property type="project" value="InterPro"/>
</dbReference>
<evidence type="ECO:0000259" key="1">
    <source>
        <dbReference type="Pfam" id="PF00675"/>
    </source>
</evidence>
<dbReference type="EMBL" id="JACIIX010000003">
    <property type="protein sequence ID" value="MBB6209839.1"/>
    <property type="molecule type" value="Genomic_DNA"/>
</dbReference>
<dbReference type="AlphaFoldDB" id="A0A7X0DM20"/>
<keyword evidence="4" id="KW-1185">Reference proteome</keyword>
<evidence type="ECO:0000313" key="4">
    <source>
        <dbReference type="Proteomes" id="UP000544872"/>
    </source>
</evidence>
<gene>
    <name evidence="3" type="ORF">FHS48_001247</name>
</gene>
<dbReference type="EC" id="3.4.24.-" evidence="3"/>
<dbReference type="InterPro" id="IPR011249">
    <property type="entry name" value="Metalloenz_LuxS/M16"/>
</dbReference>
<dbReference type="Proteomes" id="UP000544872">
    <property type="component" value="Unassembled WGS sequence"/>
</dbReference>
<name>A0A7X0DM20_NOVIT</name>
<dbReference type="PANTHER" id="PTHR11851">
    <property type="entry name" value="METALLOPROTEASE"/>
    <property type="match status" value="1"/>
</dbReference>
<feature type="domain" description="Peptidase M16 N-terminal" evidence="1">
    <location>
        <begin position="55"/>
        <end position="194"/>
    </location>
</feature>
<evidence type="ECO:0000259" key="2">
    <source>
        <dbReference type="Pfam" id="PF05193"/>
    </source>
</evidence>
<keyword evidence="3" id="KW-0645">Protease</keyword>
<dbReference type="InterPro" id="IPR011765">
    <property type="entry name" value="Pept_M16_N"/>
</dbReference>
<organism evidence="3 4">
    <name type="scientific">Novispirillum itersonii</name>
    <name type="common">Aquaspirillum itersonii</name>
    <dbReference type="NCBI Taxonomy" id="189"/>
    <lineage>
        <taxon>Bacteria</taxon>
        <taxon>Pseudomonadati</taxon>
        <taxon>Pseudomonadota</taxon>
        <taxon>Alphaproteobacteria</taxon>
        <taxon>Rhodospirillales</taxon>
        <taxon>Novispirillaceae</taxon>
        <taxon>Novispirillum</taxon>
    </lineage>
</organism>
<dbReference type="Gene3D" id="3.30.830.10">
    <property type="entry name" value="Metalloenzyme, LuxS/M16 peptidase-like"/>
    <property type="match status" value="2"/>
</dbReference>
<dbReference type="RefSeq" id="WP_184262425.1">
    <property type="nucleotide sequence ID" value="NZ_JACIIX010000003.1"/>
</dbReference>
<dbReference type="Pfam" id="PF05193">
    <property type="entry name" value="Peptidase_M16_C"/>
    <property type="match status" value="1"/>
</dbReference>
<feature type="domain" description="Peptidase M16 C-terminal" evidence="2">
    <location>
        <begin position="205"/>
        <end position="379"/>
    </location>
</feature>
<accession>A0A7X0DM20</accession>
<comment type="caution">
    <text evidence="3">The sequence shown here is derived from an EMBL/GenBank/DDBJ whole genome shotgun (WGS) entry which is preliminary data.</text>
</comment>
<sequence length="460" mass="48761">MMTIGLSLKAGKLSGLVAGVVMGLWAAMTLSASAQAVEAQRVISPGGIEAWLVEDHSVPVLSVSLGFKAGGSAYDPVGKEGLATLVSGMLDEGAGDLDSFAFRTRLENTAIHLSFSASPNSFTGTLKTVSDHRMEAFELLRLALTKPRFDAEPLDRVRHQILAGLAEEAEDPDSIAGEALDRLLFPGHPYSRPAKGTVKTVSALKVADLRAFVASRLTLDGLKVGVSGDISPLELGQMLDKTFGALPKVANVPALAAVAIPEQGGTAVIDRDLPQAVAVFAQPGLDRADPDFYPAYVVNYILGGGGFSSRLMTEVREKRGLAYSVYAYFQDLDGAPLIVGGVSTNAARVGESLSVIAGEWRKMAENGPTQEELDAAKSYLIGSWPLRFTSTGSVAAMLMSMQMDGYPLDHLKTRNARVEAVTLEDARRAARRLWQADQLKTVVVGRPKGVTPTLTVPTAP</sequence>
<reference evidence="3 4" key="1">
    <citation type="submission" date="2020-08" db="EMBL/GenBank/DDBJ databases">
        <title>Genomic Encyclopedia of Type Strains, Phase IV (KMG-IV): sequencing the most valuable type-strain genomes for metagenomic binning, comparative biology and taxonomic classification.</title>
        <authorList>
            <person name="Goeker M."/>
        </authorList>
    </citation>
    <scope>NUCLEOTIDE SEQUENCE [LARGE SCALE GENOMIC DNA]</scope>
    <source>
        <strain evidence="3 4">DSM 11590</strain>
    </source>
</reference>
<dbReference type="SUPFAM" id="SSF63411">
    <property type="entry name" value="LuxS/MPP-like metallohydrolase"/>
    <property type="match status" value="2"/>
</dbReference>
<keyword evidence="3" id="KW-0378">Hydrolase</keyword>
<proteinExistence type="predicted"/>
<dbReference type="InterPro" id="IPR007863">
    <property type="entry name" value="Peptidase_M16_C"/>
</dbReference>
<protein>
    <submittedName>
        <fullName evidence="3">Zinc protease</fullName>
        <ecNumber evidence="3">3.4.24.-</ecNumber>
    </submittedName>
</protein>
<dbReference type="Pfam" id="PF00675">
    <property type="entry name" value="Peptidase_M16"/>
    <property type="match status" value="1"/>
</dbReference>
<dbReference type="InterPro" id="IPR050361">
    <property type="entry name" value="MPP/UQCRC_Complex"/>
</dbReference>